<keyword evidence="3" id="KW-0067">ATP-binding</keyword>
<dbReference type="PANTHER" id="PTHR24220">
    <property type="entry name" value="IMPORT ATP-BINDING PROTEIN"/>
    <property type="match status" value="1"/>
</dbReference>
<name>A0A0G3GLA2_9CORY</name>
<sequence>MDSVISARKLTKRYGSGDATVYALREVSVDVARGKWTSIMGPSGSGKTTLLHTLSGLSLPTSGAVTLSSGHKRHDLTSLSENRRAALRRTNIGVVFQEFNLVPVLNVQDNIRLPLRLAHRKIDKDYEQEIVTRLGLGGRLKHLPHQLSGGQRQRVAIARALLPRPDVIFADEPTGNLDSEAGEQVLSMFRELVDAYRQTLVVVTHDPAAADRGDDVIRMRDGQVVA</sequence>
<dbReference type="Pfam" id="PF00005">
    <property type="entry name" value="ABC_tran"/>
    <property type="match status" value="1"/>
</dbReference>
<dbReference type="InterPro" id="IPR015854">
    <property type="entry name" value="ABC_transpr_LolD-like"/>
</dbReference>
<organism evidence="5 6">
    <name type="scientific">Corynebacterium epidermidicanis</name>
    <dbReference type="NCBI Taxonomy" id="1050174"/>
    <lineage>
        <taxon>Bacteria</taxon>
        <taxon>Bacillati</taxon>
        <taxon>Actinomycetota</taxon>
        <taxon>Actinomycetes</taxon>
        <taxon>Mycobacteriales</taxon>
        <taxon>Corynebacteriaceae</taxon>
        <taxon>Corynebacterium</taxon>
    </lineage>
</organism>
<reference evidence="5 6" key="1">
    <citation type="submission" date="2015-05" db="EMBL/GenBank/DDBJ databases">
        <title>Complete genome sequence of Corynebacterium epidermidicanis DSM 45586, isolated from the skin of a dog suffering from pruritus.</title>
        <authorList>
            <person name="Ruckert C."/>
            <person name="Albersmeier A."/>
            <person name="Winkler A."/>
            <person name="Tauch A."/>
        </authorList>
    </citation>
    <scope>NUCLEOTIDE SEQUENCE [LARGE SCALE GENOMIC DNA]</scope>
    <source>
        <strain evidence="5 6">DSM 45586</strain>
    </source>
</reference>
<dbReference type="PROSITE" id="PS00211">
    <property type="entry name" value="ABC_TRANSPORTER_1"/>
    <property type="match status" value="1"/>
</dbReference>
<dbReference type="SUPFAM" id="SSF52540">
    <property type="entry name" value="P-loop containing nucleoside triphosphate hydrolases"/>
    <property type="match status" value="1"/>
</dbReference>
<dbReference type="InterPro" id="IPR003439">
    <property type="entry name" value="ABC_transporter-like_ATP-bd"/>
</dbReference>
<dbReference type="OrthoDB" id="9778572at2"/>
<dbReference type="InterPro" id="IPR017911">
    <property type="entry name" value="MacB-like_ATP-bd"/>
</dbReference>
<dbReference type="Gene3D" id="3.40.50.300">
    <property type="entry name" value="P-loop containing nucleotide triphosphate hydrolases"/>
    <property type="match status" value="1"/>
</dbReference>
<dbReference type="PANTHER" id="PTHR24220:SF685">
    <property type="entry name" value="ABC TRANSPORTER RELATED"/>
    <property type="match status" value="1"/>
</dbReference>
<keyword evidence="1" id="KW-0813">Transport</keyword>
<accession>A0A0G3GLA2</accession>
<keyword evidence="2" id="KW-0547">Nucleotide-binding</keyword>
<dbReference type="AlphaFoldDB" id="A0A0G3GLA2"/>
<dbReference type="GO" id="GO:0022857">
    <property type="term" value="F:transmembrane transporter activity"/>
    <property type="evidence" value="ECO:0007669"/>
    <property type="project" value="TreeGrafter"/>
</dbReference>
<gene>
    <name evidence="5" type="ORF">CEPID_00610</name>
</gene>
<evidence type="ECO:0000256" key="3">
    <source>
        <dbReference type="ARBA" id="ARBA00022840"/>
    </source>
</evidence>
<evidence type="ECO:0000256" key="1">
    <source>
        <dbReference type="ARBA" id="ARBA00022448"/>
    </source>
</evidence>
<dbReference type="InterPro" id="IPR003593">
    <property type="entry name" value="AAA+_ATPase"/>
</dbReference>
<dbReference type="CDD" id="cd03255">
    <property type="entry name" value="ABC_MJ0796_LolCDE_FtsE"/>
    <property type="match status" value="1"/>
</dbReference>
<dbReference type="FunFam" id="3.40.50.300:FF:000032">
    <property type="entry name" value="Export ABC transporter ATP-binding protein"/>
    <property type="match status" value="1"/>
</dbReference>
<dbReference type="GO" id="GO:0016887">
    <property type="term" value="F:ATP hydrolysis activity"/>
    <property type="evidence" value="ECO:0007669"/>
    <property type="project" value="InterPro"/>
</dbReference>
<dbReference type="KEGG" id="cei:CEPID_00610"/>
<protein>
    <submittedName>
        <fullName evidence="5">ABC-type antimicrobial peptide transport system, ATPase component</fullName>
    </submittedName>
</protein>
<dbReference type="InterPro" id="IPR017871">
    <property type="entry name" value="ABC_transporter-like_CS"/>
</dbReference>
<evidence type="ECO:0000313" key="5">
    <source>
        <dbReference type="EMBL" id="AKK02016.1"/>
    </source>
</evidence>
<dbReference type="EMBL" id="CP011541">
    <property type="protein sequence ID" value="AKK02016.1"/>
    <property type="molecule type" value="Genomic_DNA"/>
</dbReference>
<dbReference type="GO" id="GO:0098796">
    <property type="term" value="C:membrane protein complex"/>
    <property type="evidence" value="ECO:0007669"/>
    <property type="project" value="UniProtKB-ARBA"/>
</dbReference>
<evidence type="ECO:0000313" key="6">
    <source>
        <dbReference type="Proteomes" id="UP000035368"/>
    </source>
</evidence>
<dbReference type="RefSeq" id="WP_047239315.1">
    <property type="nucleotide sequence ID" value="NZ_CP011541.1"/>
</dbReference>
<dbReference type="SMART" id="SM00382">
    <property type="entry name" value="AAA"/>
    <property type="match status" value="1"/>
</dbReference>
<feature type="domain" description="ABC transporter" evidence="4">
    <location>
        <begin position="5"/>
        <end position="225"/>
    </location>
</feature>
<evidence type="ECO:0000259" key="4">
    <source>
        <dbReference type="PROSITE" id="PS50893"/>
    </source>
</evidence>
<dbReference type="Proteomes" id="UP000035368">
    <property type="component" value="Chromosome"/>
</dbReference>
<dbReference type="GO" id="GO:0005886">
    <property type="term" value="C:plasma membrane"/>
    <property type="evidence" value="ECO:0007669"/>
    <property type="project" value="TreeGrafter"/>
</dbReference>
<keyword evidence="6" id="KW-1185">Reference proteome</keyword>
<proteinExistence type="predicted"/>
<dbReference type="PROSITE" id="PS50893">
    <property type="entry name" value="ABC_TRANSPORTER_2"/>
    <property type="match status" value="1"/>
</dbReference>
<dbReference type="PATRIC" id="fig|1050174.4.peg.129"/>
<evidence type="ECO:0000256" key="2">
    <source>
        <dbReference type="ARBA" id="ARBA00022741"/>
    </source>
</evidence>
<dbReference type="STRING" id="1050174.CEPID_00610"/>
<dbReference type="GO" id="GO:0005524">
    <property type="term" value="F:ATP binding"/>
    <property type="evidence" value="ECO:0007669"/>
    <property type="project" value="UniProtKB-KW"/>
</dbReference>
<dbReference type="InterPro" id="IPR027417">
    <property type="entry name" value="P-loop_NTPase"/>
</dbReference>